<reference evidence="2" key="2">
    <citation type="submission" date="2020-09" db="EMBL/GenBank/DDBJ databases">
        <authorList>
            <person name="Sun Q."/>
            <person name="Kim S."/>
        </authorList>
    </citation>
    <scope>NUCLEOTIDE SEQUENCE</scope>
    <source>
        <strain evidence="2">KCTC 12711</strain>
    </source>
</reference>
<comment type="caution">
    <text evidence="2">The sequence shown here is derived from an EMBL/GenBank/DDBJ whole genome shotgun (WGS) entry which is preliminary data.</text>
</comment>
<feature type="transmembrane region" description="Helical" evidence="1">
    <location>
        <begin position="86"/>
        <end position="109"/>
    </location>
</feature>
<gene>
    <name evidence="2" type="ORF">GCM10008090_01100</name>
</gene>
<accession>A0A918RHM2</accession>
<evidence type="ECO:0000313" key="2">
    <source>
        <dbReference type="EMBL" id="GGZ96652.1"/>
    </source>
</evidence>
<name>A0A918RHM2_9GAMM</name>
<keyword evidence="1" id="KW-0472">Membrane</keyword>
<keyword evidence="3" id="KW-1185">Reference proteome</keyword>
<protein>
    <submittedName>
        <fullName evidence="2">Uncharacterized protein</fullName>
    </submittedName>
</protein>
<feature type="transmembrane region" description="Helical" evidence="1">
    <location>
        <begin position="57"/>
        <end position="79"/>
    </location>
</feature>
<proteinExistence type="predicted"/>
<organism evidence="2 3">
    <name type="scientific">Arenicella chitinivorans</name>
    <dbReference type="NCBI Taxonomy" id="1329800"/>
    <lineage>
        <taxon>Bacteria</taxon>
        <taxon>Pseudomonadati</taxon>
        <taxon>Pseudomonadota</taxon>
        <taxon>Gammaproteobacteria</taxon>
        <taxon>Arenicellales</taxon>
        <taxon>Arenicellaceae</taxon>
        <taxon>Arenicella</taxon>
    </lineage>
</organism>
<dbReference type="AlphaFoldDB" id="A0A918RHM2"/>
<sequence>MRSDAVYASQIVVLGGRMSVMDKAMVLVWSFIALLLVVPAANFIWSEYSGNGGLLIFGYLFAAMLVLAIPYLIVVTLFGEKMNKGFFLLSSAPFLAMLLLGILGAVMGIQK</sequence>
<reference evidence="2" key="1">
    <citation type="journal article" date="2014" name="Int. J. Syst. Evol. Microbiol.">
        <title>Complete genome sequence of Corynebacterium casei LMG S-19264T (=DSM 44701T), isolated from a smear-ripened cheese.</title>
        <authorList>
            <consortium name="US DOE Joint Genome Institute (JGI-PGF)"/>
            <person name="Walter F."/>
            <person name="Albersmeier A."/>
            <person name="Kalinowski J."/>
            <person name="Ruckert C."/>
        </authorList>
    </citation>
    <scope>NUCLEOTIDE SEQUENCE</scope>
    <source>
        <strain evidence="2">KCTC 12711</strain>
    </source>
</reference>
<dbReference type="EMBL" id="BMXA01000001">
    <property type="protein sequence ID" value="GGZ96652.1"/>
    <property type="molecule type" value="Genomic_DNA"/>
</dbReference>
<keyword evidence="1" id="KW-1133">Transmembrane helix</keyword>
<evidence type="ECO:0000313" key="3">
    <source>
        <dbReference type="Proteomes" id="UP000614811"/>
    </source>
</evidence>
<evidence type="ECO:0000256" key="1">
    <source>
        <dbReference type="SAM" id="Phobius"/>
    </source>
</evidence>
<keyword evidence="1" id="KW-0812">Transmembrane</keyword>
<feature type="transmembrane region" description="Helical" evidence="1">
    <location>
        <begin position="26"/>
        <end position="45"/>
    </location>
</feature>
<dbReference type="Proteomes" id="UP000614811">
    <property type="component" value="Unassembled WGS sequence"/>
</dbReference>